<dbReference type="EMBL" id="SNZH01000006">
    <property type="protein sequence ID" value="TDR44147.1"/>
    <property type="molecule type" value="Genomic_DNA"/>
</dbReference>
<evidence type="ECO:0000313" key="2">
    <source>
        <dbReference type="EMBL" id="TDR44147.1"/>
    </source>
</evidence>
<dbReference type="InterPro" id="IPR003741">
    <property type="entry name" value="LUD_dom"/>
</dbReference>
<evidence type="ECO:0000259" key="1">
    <source>
        <dbReference type="Pfam" id="PF02589"/>
    </source>
</evidence>
<name>A0A4R6YYQ2_9GAMM</name>
<dbReference type="PANTHER" id="PTHR43682">
    <property type="entry name" value="LACTATE UTILIZATION PROTEIN C"/>
    <property type="match status" value="1"/>
</dbReference>
<feature type="domain" description="LUD" evidence="1">
    <location>
        <begin position="48"/>
        <end position="221"/>
    </location>
</feature>
<organism evidence="2 3">
    <name type="scientific">Tahibacter aquaticus</name>
    <dbReference type="NCBI Taxonomy" id="520092"/>
    <lineage>
        <taxon>Bacteria</taxon>
        <taxon>Pseudomonadati</taxon>
        <taxon>Pseudomonadota</taxon>
        <taxon>Gammaproteobacteria</taxon>
        <taxon>Lysobacterales</taxon>
        <taxon>Rhodanobacteraceae</taxon>
        <taxon>Tahibacter</taxon>
    </lineage>
</organism>
<evidence type="ECO:0000313" key="3">
    <source>
        <dbReference type="Proteomes" id="UP000295293"/>
    </source>
</evidence>
<reference evidence="2 3" key="1">
    <citation type="submission" date="2019-03" db="EMBL/GenBank/DDBJ databases">
        <title>Genomic Encyclopedia of Type Strains, Phase IV (KMG-IV): sequencing the most valuable type-strain genomes for metagenomic binning, comparative biology and taxonomic classification.</title>
        <authorList>
            <person name="Goeker M."/>
        </authorList>
    </citation>
    <scope>NUCLEOTIDE SEQUENCE [LARGE SCALE GENOMIC DNA]</scope>
    <source>
        <strain evidence="2 3">DSM 21667</strain>
    </source>
</reference>
<dbReference type="Proteomes" id="UP000295293">
    <property type="component" value="Unassembled WGS sequence"/>
</dbReference>
<dbReference type="InterPro" id="IPR024185">
    <property type="entry name" value="FTHF_cligase-like_sf"/>
</dbReference>
<dbReference type="InterPro" id="IPR037171">
    <property type="entry name" value="NagB/RpiA_transferase-like"/>
</dbReference>
<comment type="caution">
    <text evidence="2">The sequence shown here is derived from an EMBL/GenBank/DDBJ whole genome shotgun (WGS) entry which is preliminary data.</text>
</comment>
<dbReference type="Gene3D" id="3.40.50.10420">
    <property type="entry name" value="NagB/RpiA/CoA transferase-like"/>
    <property type="match status" value="1"/>
</dbReference>
<gene>
    <name evidence="2" type="ORF">DFR29_106295</name>
</gene>
<protein>
    <submittedName>
        <fullName evidence="2">L-lactate dehydrogenase complex protein LldG</fullName>
    </submittedName>
</protein>
<proteinExistence type="predicted"/>
<accession>A0A4R6YYQ2</accession>
<dbReference type="SUPFAM" id="SSF100950">
    <property type="entry name" value="NagB/RpiA/CoA transferase-like"/>
    <property type="match status" value="1"/>
</dbReference>
<dbReference type="AlphaFoldDB" id="A0A4R6YYQ2"/>
<dbReference type="PANTHER" id="PTHR43682:SF1">
    <property type="entry name" value="LACTATE UTILIZATION PROTEIN C"/>
    <property type="match status" value="1"/>
</dbReference>
<sequence length="227" mass="24197">MNPADNARARSAILARLREAAPADTGTAPGVAAYYGRLATPERSSIATRFAERARSWRAEVVDCTAHNWAEALARIVAAKGIRHLLAGRTTPLAAGIAALAPATSLHWYDETMETFKPVLFDQIDAGISTTRGGIADTGSLIVWPDADEPRTLSLVPPIHIAVLHAHTLHETLYAAMQAQRWAGQLPTNALLVTGPSKTADIQRLLVYGAHGPKQLVILLLHGEAGA</sequence>
<dbReference type="OrthoDB" id="9794157at2"/>
<keyword evidence="3" id="KW-1185">Reference proteome</keyword>
<dbReference type="Pfam" id="PF02589">
    <property type="entry name" value="LUD_dom"/>
    <property type="match status" value="1"/>
</dbReference>
<dbReference type="RefSeq" id="WP_133818883.1">
    <property type="nucleotide sequence ID" value="NZ_SNZH01000006.1"/>
</dbReference>